<dbReference type="EMBL" id="JBFCZG010000004">
    <property type="protein sequence ID" value="KAL3422968.1"/>
    <property type="molecule type" value="Genomic_DNA"/>
</dbReference>
<comment type="caution">
    <text evidence="2">The sequence shown here is derived from an EMBL/GenBank/DDBJ whole genome shotgun (WGS) entry which is preliminary data.</text>
</comment>
<organism evidence="2 3">
    <name type="scientific">Phlyctema vagabunda</name>
    <dbReference type="NCBI Taxonomy" id="108571"/>
    <lineage>
        <taxon>Eukaryota</taxon>
        <taxon>Fungi</taxon>
        <taxon>Dikarya</taxon>
        <taxon>Ascomycota</taxon>
        <taxon>Pezizomycotina</taxon>
        <taxon>Leotiomycetes</taxon>
        <taxon>Helotiales</taxon>
        <taxon>Dermateaceae</taxon>
        <taxon>Phlyctema</taxon>
    </lineage>
</organism>
<evidence type="ECO:0000313" key="3">
    <source>
        <dbReference type="Proteomes" id="UP001629113"/>
    </source>
</evidence>
<dbReference type="PANTHER" id="PTHR44154">
    <property type="entry name" value="QUINONE OXIDOREDUCTASE"/>
    <property type="match status" value="1"/>
</dbReference>
<dbReference type="InterPro" id="IPR051603">
    <property type="entry name" value="Zinc-ADH_QOR/CCCR"/>
</dbReference>
<keyword evidence="1" id="KW-0521">NADP</keyword>
<reference evidence="2 3" key="1">
    <citation type="submission" date="2024-06" db="EMBL/GenBank/DDBJ databases">
        <title>Complete genome of Phlyctema vagabunda strain 19-DSS-EL-015.</title>
        <authorList>
            <person name="Fiorenzani C."/>
        </authorList>
    </citation>
    <scope>NUCLEOTIDE SEQUENCE [LARGE SCALE GENOMIC DNA]</scope>
    <source>
        <strain evidence="2 3">19-DSS-EL-015</strain>
    </source>
</reference>
<dbReference type="Gene3D" id="3.90.180.10">
    <property type="entry name" value="Medium-chain alcohol dehydrogenases, catalytic domain"/>
    <property type="match status" value="1"/>
</dbReference>
<proteinExistence type="predicted"/>
<dbReference type="Pfam" id="PF13602">
    <property type="entry name" value="ADH_zinc_N_2"/>
    <property type="match status" value="1"/>
</dbReference>
<keyword evidence="3" id="KW-1185">Reference proteome</keyword>
<dbReference type="InterPro" id="IPR036291">
    <property type="entry name" value="NAD(P)-bd_dom_sf"/>
</dbReference>
<dbReference type="PANTHER" id="PTHR44154:SF1">
    <property type="entry name" value="QUINONE OXIDOREDUCTASE"/>
    <property type="match status" value="1"/>
</dbReference>
<protein>
    <submittedName>
        <fullName evidence="2">Zinc-binding protein</fullName>
    </submittedName>
</protein>
<dbReference type="Gene3D" id="3.40.50.720">
    <property type="entry name" value="NAD(P)-binding Rossmann-like Domain"/>
    <property type="match status" value="1"/>
</dbReference>
<evidence type="ECO:0000313" key="2">
    <source>
        <dbReference type="EMBL" id="KAL3422968.1"/>
    </source>
</evidence>
<sequence>MPEMLQTAWGSLFKSLRIRSGERLLIRGGTTSVGLAAAAIAKQHGMYVVSTSRRGDREGLLRANGADEVLIDDGALAQQLAGAAEQKFDKVLEMIGTSTLRDSLQCTRPGGIACMTGIVGNAWSLHDVNPMDLIPSAVCLTIYAGGPDEFLATPLEDLARRVEGGALKIQVGRVFRLDEIVEAHRCMEENRAGGKIVVLT</sequence>
<gene>
    <name evidence="2" type="ORF">PVAG01_04715</name>
</gene>
<evidence type="ECO:0000256" key="1">
    <source>
        <dbReference type="ARBA" id="ARBA00022857"/>
    </source>
</evidence>
<accession>A0ABR4PI09</accession>
<name>A0ABR4PI09_9HELO</name>
<dbReference type="Proteomes" id="UP001629113">
    <property type="component" value="Unassembled WGS sequence"/>
</dbReference>
<dbReference type="SUPFAM" id="SSF51735">
    <property type="entry name" value="NAD(P)-binding Rossmann-fold domains"/>
    <property type="match status" value="1"/>
</dbReference>